<evidence type="ECO:0000313" key="4">
    <source>
        <dbReference type="Proteomes" id="UP000298264"/>
    </source>
</evidence>
<sequence length="707" mass="81054">MKKLQLLSTNAFIFFSFFTTLVSQPIQTNNRQGSSFVGKHVQYLEDPESKLDFARISSDEMKTSFLKSESATINFGQTNYSYWLKMDFKNETDEKTRQILEIDYSNIDEVEFYLPIRKNFEIIYEVQKTGMKFPFSTRKWIHRNFIYLIELLPGEDKTIFFRTRTSGGLILPLVLWNDISFMLHDSNVQQGLGFYYGLMVVMLLYNLFIYLSVRDISYFYYIGYIFGLLGIQLVLTGHGFQYIWSEFPWMQRNFYVVFSGICLVSSLLFARSFLNIREHSVLLNRIILVLVLLNILVFFSVYFLPPESTVKIALIVTVPSAIIPFFAGIVSFIKNYKPARYYLLAFSALILSGLLAVSKFLNILGSNFFTDYGLYIGSGMEVVLLSLALASRINIIKKEKEEAQAKTLEMQKILTESYARFVPRDFLANLGKESILDVRLGDQIQKDMAVLFSDIRSFTTLSEKMSPAENFNFINSYLGRMSPIIQKHNGFIDKFIGDAIMALFDKQVLDAVAAGVEMQLYLKEYNAFRAKRTYDPIQIGIGIHAGSLMLGTIGAEERLEGTVISDTVNLASRIENLTKVYGARIAVSESAIVEITNNQFSFRFLDRVKVKGKQKPVSIYEILDGDEEPERELKNRTKSDYESGVKSFHTRQFSESKSYFDKVIKANPNDKSTQLYLKRLYTVANPVTISKETDSFFQPDETTAPTE</sequence>
<dbReference type="Pfam" id="PF07696">
    <property type="entry name" value="7TMR-DISMED2"/>
    <property type="match status" value="1"/>
</dbReference>
<dbReference type="AlphaFoldDB" id="A0A4R9LQV8"/>
<accession>A0A4R9LQV8</accession>
<dbReference type="OrthoDB" id="337251at2"/>
<dbReference type="CDD" id="cd07302">
    <property type="entry name" value="CHD"/>
    <property type="match status" value="1"/>
</dbReference>
<dbReference type="Proteomes" id="UP000298264">
    <property type="component" value="Unassembled WGS sequence"/>
</dbReference>
<keyword evidence="1" id="KW-0472">Membrane</keyword>
<dbReference type="Gene3D" id="2.60.40.2380">
    <property type="match status" value="1"/>
</dbReference>
<feature type="transmembrane region" description="Helical" evidence="1">
    <location>
        <begin position="286"/>
        <end position="304"/>
    </location>
</feature>
<comment type="caution">
    <text evidence="3">The sequence shown here is derived from an EMBL/GenBank/DDBJ whole genome shotgun (WGS) entry which is preliminary data.</text>
</comment>
<proteinExistence type="predicted"/>
<reference evidence="3" key="1">
    <citation type="journal article" date="2019" name="PLoS Negl. Trop. Dis.">
        <title>Revisiting the worldwide diversity of Leptospira species in the environment.</title>
        <authorList>
            <person name="Vincent A.T."/>
            <person name="Schiettekatte O."/>
            <person name="Bourhy P."/>
            <person name="Veyrier F.J."/>
            <person name="Picardeau M."/>
        </authorList>
    </citation>
    <scope>NUCLEOTIDE SEQUENCE [LARGE SCALE GENOMIC DNA]</scope>
    <source>
        <strain evidence="3">201400974</strain>
    </source>
</reference>
<protein>
    <submittedName>
        <fullName evidence="3">Guanylate cyclase</fullName>
    </submittedName>
</protein>
<dbReference type="SUPFAM" id="SSF55073">
    <property type="entry name" value="Nucleotide cyclase"/>
    <property type="match status" value="1"/>
</dbReference>
<feature type="domain" description="Guanylate cyclase" evidence="2">
    <location>
        <begin position="449"/>
        <end position="575"/>
    </location>
</feature>
<keyword evidence="1" id="KW-1133">Transmembrane helix</keyword>
<dbReference type="InterPro" id="IPR029787">
    <property type="entry name" value="Nucleotide_cyclase"/>
</dbReference>
<dbReference type="InterPro" id="IPR011623">
    <property type="entry name" value="7TMR_DISM_rcpt_extracell_dom1"/>
</dbReference>
<dbReference type="GO" id="GO:0035556">
    <property type="term" value="P:intracellular signal transduction"/>
    <property type="evidence" value="ECO:0007669"/>
    <property type="project" value="InterPro"/>
</dbReference>
<dbReference type="EMBL" id="RQHV01000061">
    <property type="protein sequence ID" value="TGN08360.1"/>
    <property type="molecule type" value="Genomic_DNA"/>
</dbReference>
<feature type="transmembrane region" description="Helical" evidence="1">
    <location>
        <begin position="218"/>
        <end position="235"/>
    </location>
</feature>
<dbReference type="Gene3D" id="3.30.70.1230">
    <property type="entry name" value="Nucleotide cyclase"/>
    <property type="match status" value="1"/>
</dbReference>
<gene>
    <name evidence="3" type="ORF">EHS11_15760</name>
</gene>
<feature type="transmembrane region" description="Helical" evidence="1">
    <location>
        <begin position="310"/>
        <end position="329"/>
    </location>
</feature>
<feature type="transmembrane region" description="Helical" evidence="1">
    <location>
        <begin position="192"/>
        <end position="211"/>
    </location>
</feature>
<keyword evidence="4" id="KW-1185">Reference proteome</keyword>
<dbReference type="GO" id="GO:0004016">
    <property type="term" value="F:adenylate cyclase activity"/>
    <property type="evidence" value="ECO:0007669"/>
    <property type="project" value="UniProtKB-ARBA"/>
</dbReference>
<name>A0A4R9LQV8_9LEPT</name>
<dbReference type="RefSeq" id="WP_135765312.1">
    <property type="nucleotide sequence ID" value="NZ_RQHV01000061.1"/>
</dbReference>
<dbReference type="SMART" id="SM00044">
    <property type="entry name" value="CYCc"/>
    <property type="match status" value="1"/>
</dbReference>
<dbReference type="GO" id="GO:0006171">
    <property type="term" value="P:cAMP biosynthetic process"/>
    <property type="evidence" value="ECO:0007669"/>
    <property type="project" value="TreeGrafter"/>
</dbReference>
<dbReference type="PANTHER" id="PTHR43081">
    <property type="entry name" value="ADENYLATE CYCLASE, TERMINAL-DIFFERENTIATION SPECIFIC-RELATED"/>
    <property type="match status" value="1"/>
</dbReference>
<dbReference type="InterPro" id="IPR011622">
    <property type="entry name" value="7TMR_DISM_rcpt_extracell_dom2"/>
</dbReference>
<evidence type="ECO:0000313" key="3">
    <source>
        <dbReference type="EMBL" id="TGN08360.1"/>
    </source>
</evidence>
<evidence type="ECO:0000256" key="1">
    <source>
        <dbReference type="SAM" id="Phobius"/>
    </source>
</evidence>
<dbReference type="Pfam" id="PF00211">
    <property type="entry name" value="Guanylate_cyc"/>
    <property type="match status" value="1"/>
</dbReference>
<feature type="transmembrane region" description="Helical" evidence="1">
    <location>
        <begin position="255"/>
        <end position="274"/>
    </location>
</feature>
<dbReference type="PROSITE" id="PS50125">
    <property type="entry name" value="GUANYLATE_CYCLASE_2"/>
    <property type="match status" value="1"/>
</dbReference>
<feature type="transmembrane region" description="Helical" evidence="1">
    <location>
        <begin position="372"/>
        <end position="390"/>
    </location>
</feature>
<organism evidence="3 4">
    <name type="scientific">Leptospira ilyithenensis</name>
    <dbReference type="NCBI Taxonomy" id="2484901"/>
    <lineage>
        <taxon>Bacteria</taxon>
        <taxon>Pseudomonadati</taxon>
        <taxon>Spirochaetota</taxon>
        <taxon>Spirochaetia</taxon>
        <taxon>Leptospirales</taxon>
        <taxon>Leptospiraceae</taxon>
        <taxon>Leptospira</taxon>
    </lineage>
</organism>
<dbReference type="InterPro" id="IPR001054">
    <property type="entry name" value="A/G_cyclase"/>
</dbReference>
<dbReference type="Pfam" id="PF07695">
    <property type="entry name" value="7TMR-DISM_7TM"/>
    <property type="match status" value="1"/>
</dbReference>
<evidence type="ECO:0000259" key="2">
    <source>
        <dbReference type="PROSITE" id="PS50125"/>
    </source>
</evidence>
<dbReference type="InterPro" id="IPR050697">
    <property type="entry name" value="Adenylyl/Guanylyl_Cyclase_3/4"/>
</dbReference>
<keyword evidence="1" id="KW-0812">Transmembrane</keyword>
<feature type="transmembrane region" description="Helical" evidence="1">
    <location>
        <begin position="341"/>
        <end position="360"/>
    </location>
</feature>
<dbReference type="PANTHER" id="PTHR43081:SF1">
    <property type="entry name" value="ADENYLATE CYCLASE, TERMINAL-DIFFERENTIATION SPECIFIC"/>
    <property type="match status" value="1"/>
</dbReference>